<dbReference type="InterPro" id="IPR012347">
    <property type="entry name" value="Ferritin-like"/>
</dbReference>
<keyword evidence="1" id="KW-0732">Signal</keyword>
<dbReference type="PANTHER" id="PTHR36933">
    <property type="entry name" value="SLL0788 PROTEIN"/>
    <property type="match status" value="1"/>
</dbReference>
<proteinExistence type="predicted"/>
<organism evidence="3 4">
    <name type="scientific">Methylobacterium aquaticum</name>
    <dbReference type="NCBI Taxonomy" id="270351"/>
    <lineage>
        <taxon>Bacteria</taxon>
        <taxon>Pseudomonadati</taxon>
        <taxon>Pseudomonadota</taxon>
        <taxon>Alphaproteobacteria</taxon>
        <taxon>Hyphomicrobiales</taxon>
        <taxon>Methylobacteriaceae</taxon>
        <taxon>Methylobacterium</taxon>
    </lineage>
</organism>
<reference evidence="3 4" key="1">
    <citation type="submission" date="2015-03" db="EMBL/GenBank/DDBJ databases">
        <title>Genome sequencing of Methylobacterium aquaticum DSM16371 type strain.</title>
        <authorList>
            <person name="Chaudhry V."/>
            <person name="Patil P.B."/>
        </authorList>
    </citation>
    <scope>NUCLEOTIDE SEQUENCE [LARGE SCALE GENOMIC DNA]</scope>
    <source>
        <strain evidence="3 4">DSM 16371</strain>
    </source>
</reference>
<dbReference type="OrthoDB" id="517560at2"/>
<evidence type="ECO:0000259" key="2">
    <source>
        <dbReference type="Pfam" id="PF03713"/>
    </source>
</evidence>
<dbReference type="AlphaFoldDB" id="A0A0J6STK6"/>
<evidence type="ECO:0000313" key="4">
    <source>
        <dbReference type="Proteomes" id="UP000035929"/>
    </source>
</evidence>
<dbReference type="PATRIC" id="fig|270351.6.peg.6492"/>
<name>A0A0J6STK6_9HYPH</name>
<evidence type="ECO:0000313" key="3">
    <source>
        <dbReference type="EMBL" id="KMO37029.1"/>
    </source>
</evidence>
<protein>
    <recommendedName>
        <fullName evidence="2">DUF305 domain-containing protein</fullName>
    </recommendedName>
</protein>
<feature type="chain" id="PRO_5005281434" description="DUF305 domain-containing protein" evidence="1">
    <location>
        <begin position="23"/>
        <end position="160"/>
    </location>
</feature>
<dbReference type="Pfam" id="PF03713">
    <property type="entry name" value="DUF305"/>
    <property type="match status" value="1"/>
</dbReference>
<gene>
    <name evidence="3" type="ORF">VP06_08680</name>
</gene>
<feature type="domain" description="DUF305" evidence="2">
    <location>
        <begin position="43"/>
        <end position="150"/>
    </location>
</feature>
<dbReference type="Gene3D" id="1.20.1260.10">
    <property type="match status" value="1"/>
</dbReference>
<dbReference type="InterPro" id="IPR005183">
    <property type="entry name" value="DUF305_CopM-like"/>
</dbReference>
<dbReference type="Proteomes" id="UP000035929">
    <property type="component" value="Unassembled WGS sequence"/>
</dbReference>
<evidence type="ECO:0000256" key="1">
    <source>
        <dbReference type="SAM" id="SignalP"/>
    </source>
</evidence>
<sequence>MFVRTLTLAATLALAGTGAAFAADHDHGSMPGPSFELPAACKAASTAKEDSMKDMQGHMSQAMQGMGGQMTEAQKGLQQAMMSMNGPMMQGMMAKDADVAWICAMIPHHQGAIAMAQVGLRNGDNPEAKKIAEKTIQEQEKSIKELTSWLDKNAQKEGRQ</sequence>
<dbReference type="PANTHER" id="PTHR36933:SF1">
    <property type="entry name" value="SLL0788 PROTEIN"/>
    <property type="match status" value="1"/>
</dbReference>
<feature type="signal peptide" evidence="1">
    <location>
        <begin position="1"/>
        <end position="22"/>
    </location>
</feature>
<dbReference type="RefSeq" id="WP_048463380.1">
    <property type="nucleotide sequence ID" value="NZ_LABX01000061.1"/>
</dbReference>
<comment type="caution">
    <text evidence="3">The sequence shown here is derived from an EMBL/GenBank/DDBJ whole genome shotgun (WGS) entry which is preliminary data.</text>
</comment>
<accession>A0A0J6STK6</accession>
<dbReference type="EMBL" id="LABX01000061">
    <property type="protein sequence ID" value="KMO37029.1"/>
    <property type="molecule type" value="Genomic_DNA"/>
</dbReference>